<dbReference type="Proteomes" id="UP001359559">
    <property type="component" value="Unassembled WGS sequence"/>
</dbReference>
<evidence type="ECO:0008006" key="4">
    <source>
        <dbReference type="Google" id="ProtNLM"/>
    </source>
</evidence>
<comment type="caution">
    <text evidence="2">The sequence shown here is derived from an EMBL/GenBank/DDBJ whole genome shotgun (WGS) entry which is preliminary data.</text>
</comment>
<reference evidence="2 3" key="1">
    <citation type="submission" date="2024-01" db="EMBL/GenBank/DDBJ databases">
        <title>The genomes of 5 underutilized Papilionoideae crops provide insights into root nodulation and disease resistance.</title>
        <authorList>
            <person name="Yuan L."/>
        </authorList>
    </citation>
    <scope>NUCLEOTIDE SEQUENCE [LARGE SCALE GENOMIC DNA]</scope>
    <source>
        <strain evidence="2">LY-2023</strain>
        <tissue evidence="2">Leaf</tissue>
    </source>
</reference>
<feature type="transmembrane region" description="Helical" evidence="1">
    <location>
        <begin position="12"/>
        <end position="34"/>
    </location>
</feature>
<keyword evidence="1" id="KW-0812">Transmembrane</keyword>
<gene>
    <name evidence="2" type="ORF">RJT34_03671</name>
</gene>
<evidence type="ECO:0000313" key="3">
    <source>
        <dbReference type="Proteomes" id="UP001359559"/>
    </source>
</evidence>
<sequence>MVNVPKLSFLHWFFPIRALSTLLFLFLVHCRVVWSSNHNMFVGGTGAPTTVTVWTMSKLMKNPKVMEKGTK</sequence>
<protein>
    <recommendedName>
        <fullName evidence="4">Cytochrome P450</fullName>
    </recommendedName>
</protein>
<keyword evidence="3" id="KW-1185">Reference proteome</keyword>
<evidence type="ECO:0000256" key="1">
    <source>
        <dbReference type="SAM" id="Phobius"/>
    </source>
</evidence>
<proteinExistence type="predicted"/>
<accession>A0AAN9Q1Y7</accession>
<name>A0AAN9Q1Y7_CLITE</name>
<keyword evidence="1" id="KW-1133">Transmembrane helix</keyword>
<dbReference type="EMBL" id="JAYKXN010000001">
    <property type="protein sequence ID" value="KAK7318962.1"/>
    <property type="molecule type" value="Genomic_DNA"/>
</dbReference>
<evidence type="ECO:0000313" key="2">
    <source>
        <dbReference type="EMBL" id="KAK7318962.1"/>
    </source>
</evidence>
<organism evidence="2 3">
    <name type="scientific">Clitoria ternatea</name>
    <name type="common">Butterfly pea</name>
    <dbReference type="NCBI Taxonomy" id="43366"/>
    <lineage>
        <taxon>Eukaryota</taxon>
        <taxon>Viridiplantae</taxon>
        <taxon>Streptophyta</taxon>
        <taxon>Embryophyta</taxon>
        <taxon>Tracheophyta</taxon>
        <taxon>Spermatophyta</taxon>
        <taxon>Magnoliopsida</taxon>
        <taxon>eudicotyledons</taxon>
        <taxon>Gunneridae</taxon>
        <taxon>Pentapetalae</taxon>
        <taxon>rosids</taxon>
        <taxon>fabids</taxon>
        <taxon>Fabales</taxon>
        <taxon>Fabaceae</taxon>
        <taxon>Papilionoideae</taxon>
        <taxon>50 kb inversion clade</taxon>
        <taxon>NPAAA clade</taxon>
        <taxon>indigoferoid/millettioid clade</taxon>
        <taxon>Phaseoleae</taxon>
        <taxon>Clitoria</taxon>
    </lineage>
</organism>
<dbReference type="AlphaFoldDB" id="A0AAN9Q1Y7"/>
<keyword evidence="1" id="KW-0472">Membrane</keyword>